<keyword evidence="4 7" id="KW-1133">Transmembrane helix</keyword>
<dbReference type="PANTHER" id="PTHR21716">
    <property type="entry name" value="TRANSMEMBRANE PROTEIN"/>
    <property type="match status" value="1"/>
</dbReference>
<feature type="region of interest" description="Disordered" evidence="6">
    <location>
        <begin position="354"/>
        <end position="401"/>
    </location>
</feature>
<feature type="compositionally biased region" description="Acidic residues" evidence="6">
    <location>
        <begin position="354"/>
        <end position="369"/>
    </location>
</feature>
<protein>
    <submittedName>
        <fullName evidence="8">AI-2E family transporter</fullName>
    </submittedName>
</protein>
<dbReference type="AlphaFoldDB" id="A0AAW6RFG1"/>
<evidence type="ECO:0000256" key="2">
    <source>
        <dbReference type="ARBA" id="ARBA00009773"/>
    </source>
</evidence>
<dbReference type="EMBL" id="JARVII010000005">
    <property type="protein sequence ID" value="MDG9698879.1"/>
    <property type="molecule type" value="Genomic_DNA"/>
</dbReference>
<sequence length="401" mass="42784">MNTPQLQRTVFLLLLAAVSIAFLWVLAPLWGAVFWAVLMAILFHPLFDALCRRLKGRRNAAALLTLLAFLLIVVLPATLLIGALVNEAAALVDRMRDGQIDFRAYAQQIMAALPKWLTDVMKRLDLVDVQSVMDRFSDGFIKAGQMLTGRALALGQNALMLAVNVAIMLYLMFFFLRDGRQLAALISDTVPMSRAQTRYLMRKFATVGRATVKGNVVVAVVQGMLGGLAFWALGVHGAVLWGVVMAVLSLLPAVGASLVWGPVAIYLLATGSVWQGAGLAAWGMLVIGMIDNALRPVLVGKDTKLPDYLILLTTIGGLSLFGLSGFVAGPVIAALFMAAWALFRHANGRVLADHEEDPGADAAQEDEDPQAAADGGAPQAETQPQEGEKEAPADSAPDSAA</sequence>
<evidence type="ECO:0000256" key="7">
    <source>
        <dbReference type="SAM" id="Phobius"/>
    </source>
</evidence>
<keyword evidence="9" id="KW-1185">Reference proteome</keyword>
<dbReference type="RefSeq" id="WP_279523880.1">
    <property type="nucleotide sequence ID" value="NZ_JARVII010000005.1"/>
</dbReference>
<accession>A0AAW6RFG1</accession>
<feature type="transmembrane region" description="Helical" evidence="7">
    <location>
        <begin position="63"/>
        <end position="85"/>
    </location>
</feature>
<keyword evidence="3 7" id="KW-0812">Transmembrane</keyword>
<name>A0AAW6RFG1_9BURK</name>
<dbReference type="Pfam" id="PF01594">
    <property type="entry name" value="AI-2E_transport"/>
    <property type="match status" value="1"/>
</dbReference>
<evidence type="ECO:0000256" key="4">
    <source>
        <dbReference type="ARBA" id="ARBA00022989"/>
    </source>
</evidence>
<comment type="subcellular location">
    <subcellularLocation>
        <location evidence="1">Membrane</location>
        <topology evidence="1">Multi-pass membrane protein</topology>
    </subcellularLocation>
</comment>
<dbReference type="Proteomes" id="UP001237156">
    <property type="component" value="Unassembled WGS sequence"/>
</dbReference>
<comment type="similarity">
    <text evidence="2">Belongs to the autoinducer-2 exporter (AI-2E) (TC 2.A.86) family.</text>
</comment>
<evidence type="ECO:0000256" key="1">
    <source>
        <dbReference type="ARBA" id="ARBA00004141"/>
    </source>
</evidence>
<evidence type="ECO:0000256" key="5">
    <source>
        <dbReference type="ARBA" id="ARBA00023136"/>
    </source>
</evidence>
<organism evidence="8 9">
    <name type="scientific">Ottowia cancrivicina</name>
    <dbReference type="NCBI Taxonomy" id="3040346"/>
    <lineage>
        <taxon>Bacteria</taxon>
        <taxon>Pseudomonadati</taxon>
        <taxon>Pseudomonadota</taxon>
        <taxon>Betaproteobacteria</taxon>
        <taxon>Burkholderiales</taxon>
        <taxon>Comamonadaceae</taxon>
        <taxon>Ottowia</taxon>
    </lineage>
</organism>
<feature type="compositionally biased region" description="Low complexity" evidence="6">
    <location>
        <begin position="370"/>
        <end position="381"/>
    </location>
</feature>
<evidence type="ECO:0000313" key="9">
    <source>
        <dbReference type="Proteomes" id="UP001237156"/>
    </source>
</evidence>
<gene>
    <name evidence="8" type="ORF">QB898_03940</name>
</gene>
<evidence type="ECO:0000256" key="6">
    <source>
        <dbReference type="SAM" id="MobiDB-lite"/>
    </source>
</evidence>
<proteinExistence type="inferred from homology"/>
<dbReference type="InterPro" id="IPR002549">
    <property type="entry name" value="AI-2E-like"/>
</dbReference>
<reference evidence="8 9" key="1">
    <citation type="submission" date="2023-04" db="EMBL/GenBank/DDBJ databases">
        <title>Ottowia paracancer sp. nov., isolated from human stomach.</title>
        <authorList>
            <person name="Song Y."/>
        </authorList>
    </citation>
    <scope>NUCLEOTIDE SEQUENCE [LARGE SCALE GENOMIC DNA]</scope>
    <source>
        <strain evidence="8 9">10c7w1</strain>
    </source>
</reference>
<feature type="transmembrane region" description="Helical" evidence="7">
    <location>
        <begin position="267"/>
        <end position="290"/>
    </location>
</feature>
<dbReference type="GO" id="GO:0016020">
    <property type="term" value="C:membrane"/>
    <property type="evidence" value="ECO:0007669"/>
    <property type="project" value="UniProtKB-SubCell"/>
</dbReference>
<comment type="caution">
    <text evidence="8">The sequence shown here is derived from an EMBL/GenBank/DDBJ whole genome shotgun (WGS) entry which is preliminary data.</text>
</comment>
<dbReference type="PANTHER" id="PTHR21716:SF4">
    <property type="entry name" value="TRANSMEMBRANE PROTEIN 245"/>
    <property type="match status" value="1"/>
</dbReference>
<feature type="transmembrane region" description="Helical" evidence="7">
    <location>
        <begin position="158"/>
        <end position="176"/>
    </location>
</feature>
<evidence type="ECO:0000256" key="3">
    <source>
        <dbReference type="ARBA" id="ARBA00022692"/>
    </source>
</evidence>
<evidence type="ECO:0000313" key="8">
    <source>
        <dbReference type="EMBL" id="MDG9698879.1"/>
    </source>
</evidence>
<keyword evidence="5 7" id="KW-0472">Membrane</keyword>
<feature type="transmembrane region" description="Helical" evidence="7">
    <location>
        <begin position="210"/>
        <end position="233"/>
    </location>
</feature>
<feature type="transmembrane region" description="Helical" evidence="7">
    <location>
        <begin position="310"/>
        <end position="343"/>
    </location>
</feature>
<feature type="transmembrane region" description="Helical" evidence="7">
    <location>
        <begin position="239"/>
        <end position="260"/>
    </location>
</feature>